<dbReference type="InterPro" id="IPR059000">
    <property type="entry name" value="ATPase_P-type_domA"/>
</dbReference>
<dbReference type="NCBIfam" id="TIGR01494">
    <property type="entry name" value="ATPase_P-type"/>
    <property type="match status" value="1"/>
</dbReference>
<protein>
    <submittedName>
        <fullName evidence="18">Heavy metal translocating P-type ATPase</fullName>
    </submittedName>
</protein>
<dbReference type="InterPro" id="IPR036412">
    <property type="entry name" value="HAD-like_sf"/>
</dbReference>
<evidence type="ECO:0000256" key="6">
    <source>
        <dbReference type="ARBA" id="ARBA00022723"/>
    </source>
</evidence>
<dbReference type="NCBIfam" id="TIGR01511">
    <property type="entry name" value="ATPase-IB1_Cu"/>
    <property type="match status" value="1"/>
</dbReference>
<dbReference type="PANTHER" id="PTHR43520:SF8">
    <property type="entry name" value="P-TYPE CU(+) TRANSPORTER"/>
    <property type="match status" value="1"/>
</dbReference>
<dbReference type="InterPro" id="IPR023298">
    <property type="entry name" value="ATPase_P-typ_TM_dom_sf"/>
</dbReference>
<dbReference type="GO" id="GO:0055070">
    <property type="term" value="P:copper ion homeostasis"/>
    <property type="evidence" value="ECO:0007669"/>
    <property type="project" value="TreeGrafter"/>
</dbReference>
<dbReference type="eggNOG" id="arCOG01576">
    <property type="taxonomic scope" value="Archaea"/>
</dbReference>
<feature type="transmembrane region" description="Helical" evidence="16">
    <location>
        <begin position="165"/>
        <end position="184"/>
    </location>
</feature>
<gene>
    <name evidence="18" type="ordered locus">Mpal_0119</name>
</gene>
<dbReference type="Gene3D" id="2.70.150.10">
    <property type="entry name" value="Calcium-transporting ATPase, cytoplasmic transduction domain A"/>
    <property type="match status" value="1"/>
</dbReference>
<dbReference type="GO" id="GO:0016887">
    <property type="term" value="F:ATP hydrolysis activity"/>
    <property type="evidence" value="ECO:0007669"/>
    <property type="project" value="InterPro"/>
</dbReference>
<feature type="transmembrane region" description="Helical" evidence="16">
    <location>
        <begin position="403"/>
        <end position="425"/>
    </location>
</feature>
<dbReference type="STRING" id="521011.Mpal_0119"/>
<dbReference type="Pfam" id="PF00403">
    <property type="entry name" value="HMA"/>
    <property type="match status" value="2"/>
</dbReference>
<keyword evidence="10" id="KW-0067">ATP-binding</keyword>
<dbReference type="eggNOG" id="arCOG02763">
    <property type="taxonomic scope" value="Archaea"/>
</dbReference>
<dbReference type="InterPro" id="IPR006122">
    <property type="entry name" value="HMA_Cu_ion-bd"/>
</dbReference>
<evidence type="ECO:0000256" key="13">
    <source>
        <dbReference type="ARBA" id="ARBA00022989"/>
    </source>
</evidence>
<evidence type="ECO:0000256" key="1">
    <source>
        <dbReference type="ARBA" id="ARBA00004651"/>
    </source>
</evidence>
<dbReference type="InterPro" id="IPR036163">
    <property type="entry name" value="HMA_dom_sf"/>
</dbReference>
<dbReference type="SUPFAM" id="SSF56784">
    <property type="entry name" value="HAD-like"/>
    <property type="match status" value="1"/>
</dbReference>
<dbReference type="AlphaFoldDB" id="B8GIG1"/>
<dbReference type="FunFam" id="3.30.70.100:FF:000005">
    <property type="entry name" value="Copper-exporting P-type ATPase A"/>
    <property type="match status" value="2"/>
</dbReference>
<keyword evidence="11" id="KW-0460">Magnesium</keyword>
<keyword evidence="15 16" id="KW-0472">Membrane</keyword>
<dbReference type="PRINTS" id="PR00119">
    <property type="entry name" value="CATATPASE"/>
</dbReference>
<keyword evidence="9" id="KW-0186">Copper</keyword>
<dbReference type="SFLD" id="SFLDF00027">
    <property type="entry name" value="p-type_atpase"/>
    <property type="match status" value="1"/>
</dbReference>
<keyword evidence="8" id="KW-0547">Nucleotide-binding</keyword>
<dbReference type="InterPro" id="IPR027256">
    <property type="entry name" value="P-typ_ATPase_IB"/>
</dbReference>
<dbReference type="InterPro" id="IPR044492">
    <property type="entry name" value="P_typ_ATPase_HD_dom"/>
</dbReference>
<feature type="transmembrane region" description="Helical" evidence="16">
    <location>
        <begin position="224"/>
        <end position="244"/>
    </location>
</feature>
<dbReference type="CDD" id="cd00371">
    <property type="entry name" value="HMA"/>
    <property type="match status" value="2"/>
</dbReference>
<dbReference type="PROSITE" id="PS00154">
    <property type="entry name" value="ATPASE_E1_E2"/>
    <property type="match status" value="1"/>
</dbReference>
<reference evidence="18 19" key="1">
    <citation type="journal article" date="2015" name="Genome Announc.">
        <title>Complete Genome Sequence of Methanosphaerula palustris E1-9CT, a Hydrogenotrophic Methanogen Isolated from a Minerotrophic Fen Peatland.</title>
        <authorList>
            <person name="Cadillo-Quiroz H."/>
            <person name="Browne P."/>
            <person name="Kyrpides N."/>
            <person name="Woyke T."/>
            <person name="Goodwin L."/>
            <person name="Detter C."/>
            <person name="Yavitt J.B."/>
            <person name="Zinder S.H."/>
        </authorList>
    </citation>
    <scope>NUCLEOTIDE SEQUENCE [LARGE SCALE GENOMIC DNA]</scope>
    <source>
        <strain evidence="19">ATCC BAA-1556 / DSM 19958 / E1-9c</strain>
    </source>
</reference>
<evidence type="ECO:0000256" key="11">
    <source>
        <dbReference type="ARBA" id="ARBA00022842"/>
    </source>
</evidence>
<evidence type="ECO:0000256" key="8">
    <source>
        <dbReference type="ARBA" id="ARBA00022741"/>
    </source>
</evidence>
<evidence type="ECO:0000256" key="5">
    <source>
        <dbReference type="ARBA" id="ARBA00022692"/>
    </source>
</evidence>
<dbReference type="HOGENOM" id="CLU_001771_0_3_2"/>
<organism evidence="18 19">
    <name type="scientific">Methanosphaerula palustris (strain ATCC BAA-1556 / DSM 19958 / E1-9c)</name>
    <dbReference type="NCBI Taxonomy" id="521011"/>
    <lineage>
        <taxon>Archaea</taxon>
        <taxon>Methanobacteriati</taxon>
        <taxon>Methanobacteriota</taxon>
        <taxon>Stenosarchaea group</taxon>
        <taxon>Methanomicrobia</taxon>
        <taxon>Methanomicrobiales</taxon>
        <taxon>Methanoregulaceae</taxon>
        <taxon>Methanosphaerula</taxon>
    </lineage>
</organism>
<evidence type="ECO:0000256" key="16">
    <source>
        <dbReference type="SAM" id="Phobius"/>
    </source>
</evidence>
<dbReference type="InterPro" id="IPR023214">
    <property type="entry name" value="HAD_sf"/>
</dbReference>
<dbReference type="InterPro" id="IPR006121">
    <property type="entry name" value="HMA_dom"/>
</dbReference>
<dbReference type="PRINTS" id="PR00943">
    <property type="entry name" value="CUATPASE"/>
</dbReference>
<dbReference type="InterPro" id="IPR023299">
    <property type="entry name" value="ATPase_P-typ_cyto_dom_N"/>
</dbReference>
<feature type="transmembrane region" description="Helical" evidence="16">
    <location>
        <begin position="779"/>
        <end position="797"/>
    </location>
</feature>
<dbReference type="Gene3D" id="3.30.70.100">
    <property type="match status" value="2"/>
</dbReference>
<dbReference type="Gene3D" id="3.40.50.1000">
    <property type="entry name" value="HAD superfamily/HAD-like"/>
    <property type="match status" value="1"/>
</dbReference>
<feature type="transmembrane region" description="Helical" evidence="16">
    <location>
        <begin position="190"/>
        <end position="212"/>
    </location>
</feature>
<dbReference type="GO" id="GO:0043682">
    <property type="term" value="F:P-type divalent copper transporter activity"/>
    <property type="evidence" value="ECO:0007669"/>
    <property type="project" value="TreeGrafter"/>
</dbReference>
<dbReference type="NCBIfam" id="TIGR00003">
    <property type="entry name" value="copper ion binding protein"/>
    <property type="match status" value="2"/>
</dbReference>
<sequence>MEETEKAELQISGIHCATCAVTIEEALAAVPGVEKAEVNIATNTATVHYDQGKTGLAALEGAVTDAGYEVVRAEAVIRIGGMMCAVCVQTIEAALLDLPGVSTATVNLASEKAYVTYNPSLTSVAVMREAIEGAGYTFLGLDREVTDEAVDAALKKDLWDKVKRFSVGFVVAGILMAIMFLFPMLPYMGLVMLVISLPAFVYVTAPIFSAAATALKHGALTMDVMYAMGTGVAMGASILGTFSIVLTPEFMFYDTALMLGAFLMLGRFLEGRAKGATSQAIRALIALQPETATVVREDGPAEILLSEVVVGDLLMVRPGGRVPVDGTVTEGESSVDESMITGEPIPVHKLPGDQVVGGTLNATGALTFRAEKVGSETMLARIVQMVSEAQGSKPPVQQIADRVVAWFIPAVLAVAVLAFLVWFLLLHAPLVFALSTLIAVLVVACPCALGLATPTAVTVGLGRGAAIGVLVRNGDALEAAEKVTTVVFDKTGTLTVGRPEVTAVIATAGDAARESLLAMAAAVELNSQHPLAGAVIRAAEKAGAPLPKSTGFTSSSGRGASALIDGRTVLVGSGGYLDELGVEADLALVAQAASHQQAGETVVMVAVDGQMAGLIAIADVLKPSAPPAVAALKKSGRRVVMLTGDARVTAEAVAGRAGIDLVIAGVLPDQKAAEVKRLQQQGEVVAFVGDGINDAPALAQADVGIAIGSGTDVAVETGSIVLMHEDLLGVVAALQLSAKVMQRIRQNIFWAFAYNGLLIPLAAGVLYPFTGFLMRPEYGALAMALSSVTVISLSLLLRTYTPPAVRQRGTGSALSA</sequence>
<dbReference type="FunFam" id="2.70.150.10:FF:000020">
    <property type="entry name" value="Copper-exporting P-type ATPase A"/>
    <property type="match status" value="1"/>
</dbReference>
<evidence type="ECO:0000256" key="12">
    <source>
        <dbReference type="ARBA" id="ARBA00022967"/>
    </source>
</evidence>
<keyword evidence="13 16" id="KW-1133">Transmembrane helix</keyword>
<keyword evidence="9" id="KW-0187">Copper transport</keyword>
<dbReference type="SFLD" id="SFLDS00003">
    <property type="entry name" value="Haloacid_Dehalogenase"/>
    <property type="match status" value="1"/>
</dbReference>
<dbReference type="InterPro" id="IPR001757">
    <property type="entry name" value="P_typ_ATPase"/>
</dbReference>
<dbReference type="KEGG" id="mpl:Mpal_0119"/>
<dbReference type="PROSITE" id="PS50846">
    <property type="entry name" value="HMA_2"/>
    <property type="match status" value="2"/>
</dbReference>
<dbReference type="InterPro" id="IPR008250">
    <property type="entry name" value="ATPase_P-typ_transduc_dom_A_sf"/>
</dbReference>
<evidence type="ECO:0000313" key="18">
    <source>
        <dbReference type="EMBL" id="ACL15512.1"/>
    </source>
</evidence>
<keyword evidence="14" id="KW-0406">Ion transport</keyword>
<keyword evidence="6" id="KW-0479">Metal-binding</keyword>
<evidence type="ECO:0000256" key="2">
    <source>
        <dbReference type="ARBA" id="ARBA00006024"/>
    </source>
</evidence>
<dbReference type="SFLD" id="SFLDG00002">
    <property type="entry name" value="C1.7:_P-type_atpase_like"/>
    <property type="match status" value="1"/>
</dbReference>
<keyword evidence="5 16" id="KW-0812">Transmembrane</keyword>
<keyword evidence="4" id="KW-1003">Cell membrane</keyword>
<dbReference type="CDD" id="cd02094">
    <property type="entry name" value="P-type_ATPase_Cu-like"/>
    <property type="match status" value="1"/>
</dbReference>
<evidence type="ECO:0000256" key="7">
    <source>
        <dbReference type="ARBA" id="ARBA00022737"/>
    </source>
</evidence>
<dbReference type="GO" id="GO:0005507">
    <property type="term" value="F:copper ion binding"/>
    <property type="evidence" value="ECO:0007669"/>
    <property type="project" value="InterPro"/>
</dbReference>
<dbReference type="GO" id="GO:0005524">
    <property type="term" value="F:ATP binding"/>
    <property type="evidence" value="ECO:0007669"/>
    <property type="project" value="UniProtKB-KW"/>
</dbReference>
<proteinExistence type="inferred from homology"/>
<feature type="transmembrane region" description="Helical" evidence="16">
    <location>
        <begin position="431"/>
        <end position="453"/>
    </location>
</feature>
<dbReference type="GeneID" id="7271316"/>
<feature type="domain" description="HMA" evidence="17">
    <location>
        <begin position="5"/>
        <end position="71"/>
    </location>
</feature>
<dbReference type="Gene3D" id="3.40.1110.10">
    <property type="entry name" value="Calcium-transporting ATPase, cytoplasmic domain N"/>
    <property type="match status" value="1"/>
</dbReference>
<feature type="transmembrane region" description="Helical" evidence="16">
    <location>
        <begin position="748"/>
        <end position="767"/>
    </location>
</feature>
<dbReference type="SUPFAM" id="SSF81665">
    <property type="entry name" value="Calcium ATPase, transmembrane domain M"/>
    <property type="match status" value="1"/>
</dbReference>
<dbReference type="EMBL" id="CP001338">
    <property type="protein sequence ID" value="ACL15512.1"/>
    <property type="molecule type" value="Genomic_DNA"/>
</dbReference>
<evidence type="ECO:0000256" key="15">
    <source>
        <dbReference type="ARBA" id="ARBA00023136"/>
    </source>
</evidence>
<dbReference type="OrthoDB" id="8588at2157"/>
<keyword evidence="19" id="KW-1185">Reference proteome</keyword>
<comment type="subcellular location">
    <subcellularLocation>
        <location evidence="1">Cell membrane</location>
        <topology evidence="1">Multi-pass membrane protein</topology>
    </subcellularLocation>
</comment>
<keyword evidence="3" id="KW-0813">Transport</keyword>
<comment type="similarity">
    <text evidence="2">Belongs to the cation transport ATPase (P-type) (TC 3.A.3) family. Type IB subfamily.</text>
</comment>
<keyword evidence="7" id="KW-0677">Repeat</keyword>
<dbReference type="Proteomes" id="UP000002457">
    <property type="component" value="Chromosome"/>
</dbReference>
<dbReference type="NCBIfam" id="TIGR01525">
    <property type="entry name" value="ATPase-IB_hvy"/>
    <property type="match status" value="1"/>
</dbReference>
<dbReference type="PANTHER" id="PTHR43520">
    <property type="entry name" value="ATP7, ISOFORM B"/>
    <property type="match status" value="1"/>
</dbReference>
<evidence type="ECO:0000256" key="14">
    <source>
        <dbReference type="ARBA" id="ARBA00023065"/>
    </source>
</evidence>
<evidence type="ECO:0000313" key="19">
    <source>
        <dbReference type="Proteomes" id="UP000002457"/>
    </source>
</evidence>
<evidence type="ECO:0000256" key="10">
    <source>
        <dbReference type="ARBA" id="ARBA00022840"/>
    </source>
</evidence>
<evidence type="ECO:0000256" key="9">
    <source>
        <dbReference type="ARBA" id="ARBA00022796"/>
    </source>
</evidence>
<dbReference type="SUPFAM" id="SSF55008">
    <property type="entry name" value="HMA, heavy metal-associated domain"/>
    <property type="match status" value="2"/>
</dbReference>
<feature type="transmembrane region" description="Helical" evidence="16">
    <location>
        <begin position="250"/>
        <end position="269"/>
    </location>
</feature>
<dbReference type="GO" id="GO:0005886">
    <property type="term" value="C:plasma membrane"/>
    <property type="evidence" value="ECO:0007669"/>
    <property type="project" value="UniProtKB-SubCell"/>
</dbReference>
<dbReference type="Pfam" id="PF00702">
    <property type="entry name" value="Hydrolase"/>
    <property type="match status" value="1"/>
</dbReference>
<keyword evidence="12" id="KW-1278">Translocase</keyword>
<feature type="domain" description="HMA" evidence="17">
    <location>
        <begin position="73"/>
        <end position="139"/>
    </location>
</feature>
<dbReference type="SUPFAM" id="SSF81653">
    <property type="entry name" value="Calcium ATPase, transduction domain A"/>
    <property type="match status" value="1"/>
</dbReference>
<name>B8GIG1_METPE</name>
<dbReference type="Pfam" id="PF00122">
    <property type="entry name" value="E1-E2_ATPase"/>
    <property type="match status" value="1"/>
</dbReference>
<dbReference type="RefSeq" id="WP_012616831.1">
    <property type="nucleotide sequence ID" value="NC_011832.1"/>
</dbReference>
<accession>B8GIG1</accession>
<evidence type="ECO:0000256" key="4">
    <source>
        <dbReference type="ARBA" id="ARBA00022475"/>
    </source>
</evidence>
<dbReference type="InterPro" id="IPR018303">
    <property type="entry name" value="ATPase_P-typ_P_site"/>
</dbReference>
<evidence type="ECO:0000259" key="17">
    <source>
        <dbReference type="PROSITE" id="PS50846"/>
    </source>
</evidence>
<evidence type="ECO:0000256" key="3">
    <source>
        <dbReference type="ARBA" id="ARBA00022448"/>
    </source>
</evidence>